<dbReference type="EMBL" id="JASNQZ010000002">
    <property type="protein sequence ID" value="KAL0959751.1"/>
    <property type="molecule type" value="Genomic_DNA"/>
</dbReference>
<dbReference type="Pfam" id="PF00840">
    <property type="entry name" value="Glyco_hydro_7"/>
    <property type="match status" value="1"/>
</dbReference>
<keyword evidence="12" id="KW-1185">Reference proteome</keyword>
<evidence type="ECO:0000313" key="11">
    <source>
        <dbReference type="EMBL" id="KAL0959751.1"/>
    </source>
</evidence>
<dbReference type="InterPro" id="IPR001722">
    <property type="entry name" value="Glyco_hydro_7"/>
</dbReference>
<dbReference type="PANTHER" id="PTHR33753">
    <property type="entry name" value="1,4-BETA-D-GLUCAN CELLOBIOHYDROLASE B"/>
    <property type="match status" value="1"/>
</dbReference>
<dbReference type="Proteomes" id="UP001556367">
    <property type="component" value="Unassembled WGS sequence"/>
</dbReference>
<evidence type="ECO:0000313" key="12">
    <source>
        <dbReference type="Proteomes" id="UP001556367"/>
    </source>
</evidence>
<evidence type="ECO:0000256" key="1">
    <source>
        <dbReference type="ARBA" id="ARBA00000966"/>
    </source>
</evidence>
<sequence length="462" mass="50846">MFRRILVLFSVFSAVVHAQQVSVLAPETHPLLTIYKCTTCGGCQPQTRSVVLDASWRSAHRVTTNEVCLSGNTWNRIVCIDPVLCAKVCAVDSADYAGQYGITTSGNSLRLRYVTHHAEGTNVGSRVFLLESDNKYQKFSLKNREFAFDVDASQLPCGLKSSLSFTEMDADGGSSKFPDNKAGAKFGTGYCDAQCPHEVKWQNGEANLLDWFPTSVDTRAWRGKYGACCTEVNLWEANQHSAAYTAYPCIQKARCDNVIDCGDWHDRYNSFCDKDGCDYNSHRLNDKTLFGSGKAIDTTKKITVITQFITHDNTPTGNLVEIRRIYRQNGIVIQNSRVNIPGVPPHDSLTDGFCSAQKSAFGDRNYFEEMGGLSRVGRVMDDGLVLGMSILDDPERHLLWLDGTFPPDRDSSEPGVVRGTCSLTSGNPTDLEAESPNASVTFSNIRYGDIGSTYPTRSGCGC</sequence>
<keyword evidence="5" id="KW-0325">Glycoprotein</keyword>
<keyword evidence="7 9" id="KW-0326">Glycosidase</keyword>
<comment type="catalytic activity">
    <reaction evidence="1">
        <text>Endohydrolysis of (1-&gt;4)-beta-D-glucosidic linkages in cellulose, lichenin and cereal beta-D-glucans.</text>
        <dbReference type="EC" id="3.2.1.4"/>
    </reaction>
</comment>
<keyword evidence="8 9" id="KW-0624">Polysaccharide degradation</keyword>
<dbReference type="EC" id="3.2.1.-" evidence="9"/>
<dbReference type="Gene3D" id="2.70.100.10">
    <property type="entry name" value="Glycoside hydrolase, family 7, domain"/>
    <property type="match status" value="1"/>
</dbReference>
<dbReference type="InterPro" id="IPR013320">
    <property type="entry name" value="ConA-like_dom_sf"/>
</dbReference>
<name>A0ABR3JW62_9AGAR</name>
<comment type="caution">
    <text evidence="11">The sequence shown here is derived from an EMBL/GenBank/DDBJ whole genome shotgun (WGS) entry which is preliminary data.</text>
</comment>
<gene>
    <name evidence="11" type="ORF">HGRIS_011441</name>
</gene>
<evidence type="ECO:0000256" key="2">
    <source>
        <dbReference type="ARBA" id="ARBA00006044"/>
    </source>
</evidence>
<evidence type="ECO:0000256" key="8">
    <source>
        <dbReference type="ARBA" id="ARBA00023326"/>
    </source>
</evidence>
<evidence type="ECO:0000256" key="9">
    <source>
        <dbReference type="RuleBase" id="RU361164"/>
    </source>
</evidence>
<dbReference type="CDD" id="cd07999">
    <property type="entry name" value="GH7_CBH_EG"/>
    <property type="match status" value="1"/>
</dbReference>
<proteinExistence type="inferred from homology"/>
<keyword evidence="10" id="KW-0732">Signal</keyword>
<evidence type="ECO:0000256" key="3">
    <source>
        <dbReference type="ARBA" id="ARBA00022801"/>
    </source>
</evidence>
<organism evidence="11 12">
    <name type="scientific">Hohenbuehelia grisea</name>
    <dbReference type="NCBI Taxonomy" id="104357"/>
    <lineage>
        <taxon>Eukaryota</taxon>
        <taxon>Fungi</taxon>
        <taxon>Dikarya</taxon>
        <taxon>Basidiomycota</taxon>
        <taxon>Agaricomycotina</taxon>
        <taxon>Agaricomycetes</taxon>
        <taxon>Agaricomycetidae</taxon>
        <taxon>Agaricales</taxon>
        <taxon>Pleurotineae</taxon>
        <taxon>Pleurotaceae</taxon>
        <taxon>Hohenbuehelia</taxon>
    </lineage>
</organism>
<evidence type="ECO:0000256" key="5">
    <source>
        <dbReference type="ARBA" id="ARBA00023180"/>
    </source>
</evidence>
<evidence type="ECO:0000256" key="7">
    <source>
        <dbReference type="ARBA" id="ARBA00023295"/>
    </source>
</evidence>
<dbReference type="SUPFAM" id="SSF49899">
    <property type="entry name" value="Concanavalin A-like lectins/glucanases"/>
    <property type="match status" value="1"/>
</dbReference>
<dbReference type="PRINTS" id="PR00734">
    <property type="entry name" value="GLHYDRLASE7"/>
</dbReference>
<feature type="signal peptide" evidence="10">
    <location>
        <begin position="1"/>
        <end position="18"/>
    </location>
</feature>
<protein>
    <recommendedName>
        <fullName evidence="9">Glucanase</fullName>
        <ecNumber evidence="9">3.2.1.-</ecNumber>
    </recommendedName>
</protein>
<feature type="chain" id="PRO_5047049528" description="Glucanase" evidence="10">
    <location>
        <begin position="19"/>
        <end position="462"/>
    </location>
</feature>
<reference evidence="12" key="1">
    <citation type="submission" date="2024-06" db="EMBL/GenBank/DDBJ databases">
        <title>Multi-omics analyses provide insights into the biosynthesis of the anticancer antibiotic pleurotin in Hohenbuehelia grisea.</title>
        <authorList>
            <person name="Weaver J.A."/>
            <person name="Alberti F."/>
        </authorList>
    </citation>
    <scope>NUCLEOTIDE SEQUENCE [LARGE SCALE GENOMIC DNA]</scope>
    <source>
        <strain evidence="12">T-177</strain>
    </source>
</reference>
<keyword evidence="4 9" id="KW-0136">Cellulose degradation</keyword>
<dbReference type="PANTHER" id="PTHR33753:SF1">
    <property type="entry name" value="ENDO-BETA-1,4-GLUCANASE CELB"/>
    <property type="match status" value="1"/>
</dbReference>
<keyword evidence="6" id="KW-0119">Carbohydrate metabolism</keyword>
<comment type="similarity">
    <text evidence="2 9">Belongs to the glycosyl hydrolase 7 (cellulase C) family.</text>
</comment>
<dbReference type="InterPro" id="IPR037019">
    <property type="entry name" value="Glyco_hydro_7_sf"/>
</dbReference>
<accession>A0ABR3JW62</accession>
<evidence type="ECO:0000256" key="4">
    <source>
        <dbReference type="ARBA" id="ARBA00023001"/>
    </source>
</evidence>
<keyword evidence="3 9" id="KW-0378">Hydrolase</keyword>
<evidence type="ECO:0000256" key="10">
    <source>
        <dbReference type="SAM" id="SignalP"/>
    </source>
</evidence>
<evidence type="ECO:0000256" key="6">
    <source>
        <dbReference type="ARBA" id="ARBA00023277"/>
    </source>
</evidence>